<keyword evidence="1" id="KW-0732">Signal</keyword>
<feature type="signal peptide" evidence="1">
    <location>
        <begin position="1"/>
        <end position="28"/>
    </location>
</feature>
<organism evidence="2 3">
    <name type="scientific">Paenibacillus xylanivorans</name>
    <dbReference type="NCBI Taxonomy" id="1705561"/>
    <lineage>
        <taxon>Bacteria</taxon>
        <taxon>Bacillati</taxon>
        <taxon>Bacillota</taxon>
        <taxon>Bacilli</taxon>
        <taxon>Bacillales</taxon>
        <taxon>Paenibacillaceae</taxon>
        <taxon>Paenibacillus</taxon>
    </lineage>
</organism>
<dbReference type="PATRIC" id="fig|1705561.3.peg.17"/>
<dbReference type="Proteomes" id="UP000037688">
    <property type="component" value="Unassembled WGS sequence"/>
</dbReference>
<dbReference type="AlphaFoldDB" id="A0A0M9BS04"/>
<name>A0A0M9BS04_9BACL</name>
<evidence type="ECO:0000313" key="3">
    <source>
        <dbReference type="Proteomes" id="UP000037688"/>
    </source>
</evidence>
<proteinExistence type="predicted"/>
<dbReference type="OrthoDB" id="2625511at2"/>
<evidence type="ECO:0000256" key="1">
    <source>
        <dbReference type="SAM" id="SignalP"/>
    </source>
</evidence>
<dbReference type="RefSeq" id="WP_053779339.1">
    <property type="nucleotide sequence ID" value="NZ_LITU01000029.1"/>
</dbReference>
<feature type="chain" id="PRO_5005832414" evidence="1">
    <location>
        <begin position="29"/>
        <end position="257"/>
    </location>
</feature>
<evidence type="ECO:0000313" key="2">
    <source>
        <dbReference type="EMBL" id="KOY17888.1"/>
    </source>
</evidence>
<accession>A0A0M9BS04</accession>
<sequence>MNYSFKFRNVALSALLLTAISAPIVANADSDANANAVTNGTATLKEAKFSIAAFTMANPVELAKKYAPDTVSEWEKTLANYNKLLSQTSVSAGLASLVAVDIDTDQWKGTSENAKPDEMKEMQTLKIEGGKLTSIEGVKAVKDEQLPHSESKNTLSFSITTSSTDLKNLVENAKPGEAVAISPVELDENTSGTPSAVIANAESLQFSGTTAASAFFLAQSNLNNAVTAKDEAAIKTSLSDLLKQYKAQITELEVAQE</sequence>
<gene>
    <name evidence="2" type="ORF">AMS66_02760</name>
</gene>
<keyword evidence="3" id="KW-1185">Reference proteome</keyword>
<protein>
    <submittedName>
        <fullName evidence="2">Uncharacterized protein</fullName>
    </submittedName>
</protein>
<comment type="caution">
    <text evidence="2">The sequence shown here is derived from an EMBL/GenBank/DDBJ whole genome shotgun (WGS) entry which is preliminary data.</text>
</comment>
<reference evidence="2 3" key="1">
    <citation type="submission" date="2015-08" db="EMBL/GenBank/DDBJ databases">
        <title>Draft genome sequence of cellulolytic and xylanolytic Paenibacillus sp. A59, isolated from a decaying forest soil from Patagonia, Argentina.</title>
        <authorList>
            <person name="Ghio S."/>
            <person name="Caceres A.M."/>
            <person name="Talia P."/>
            <person name="Grasso D."/>
            <person name="Campos E."/>
        </authorList>
    </citation>
    <scope>NUCLEOTIDE SEQUENCE [LARGE SCALE GENOMIC DNA]</scope>
    <source>
        <strain evidence="2 3">A59</strain>
    </source>
</reference>
<dbReference type="EMBL" id="LITU01000029">
    <property type="protein sequence ID" value="KOY17888.1"/>
    <property type="molecule type" value="Genomic_DNA"/>
</dbReference>